<dbReference type="PANTHER" id="PTHR24023">
    <property type="entry name" value="COLLAGEN ALPHA"/>
    <property type="match status" value="1"/>
</dbReference>
<dbReference type="InterPro" id="IPR048287">
    <property type="entry name" value="TSPN-like_N"/>
</dbReference>
<feature type="compositionally biased region" description="Low complexity" evidence="7">
    <location>
        <begin position="1418"/>
        <end position="1437"/>
    </location>
</feature>
<keyword evidence="4" id="KW-0732">Signal</keyword>
<feature type="compositionally biased region" description="Low complexity" evidence="7">
    <location>
        <begin position="1022"/>
        <end position="1038"/>
    </location>
</feature>
<feature type="compositionally biased region" description="Basic and acidic residues" evidence="7">
    <location>
        <begin position="608"/>
        <end position="617"/>
    </location>
</feature>
<feature type="region of interest" description="Disordered" evidence="7">
    <location>
        <begin position="310"/>
        <end position="345"/>
    </location>
</feature>
<feature type="region of interest" description="Disordered" evidence="7">
    <location>
        <begin position="522"/>
        <end position="632"/>
    </location>
</feature>
<feature type="region of interest" description="Disordered" evidence="7">
    <location>
        <begin position="1016"/>
        <end position="1472"/>
    </location>
</feature>
<feature type="compositionally biased region" description="Gly residues" evidence="7">
    <location>
        <begin position="1255"/>
        <end position="1264"/>
    </location>
</feature>
<organism evidence="9 10">
    <name type="scientific">Zoarces viviparus</name>
    <name type="common">Viviparous eelpout</name>
    <name type="synonym">Blennius viviparus</name>
    <dbReference type="NCBI Taxonomy" id="48416"/>
    <lineage>
        <taxon>Eukaryota</taxon>
        <taxon>Metazoa</taxon>
        <taxon>Chordata</taxon>
        <taxon>Craniata</taxon>
        <taxon>Vertebrata</taxon>
        <taxon>Euteleostomi</taxon>
        <taxon>Actinopterygii</taxon>
        <taxon>Neopterygii</taxon>
        <taxon>Teleostei</taxon>
        <taxon>Neoteleostei</taxon>
        <taxon>Acanthomorphata</taxon>
        <taxon>Eupercaria</taxon>
        <taxon>Perciformes</taxon>
        <taxon>Cottioidei</taxon>
        <taxon>Zoarcales</taxon>
        <taxon>Zoarcidae</taxon>
        <taxon>Zoarcinae</taxon>
        <taxon>Zoarces</taxon>
    </lineage>
</organism>
<keyword evidence="10" id="KW-1185">Reference proteome</keyword>
<feature type="region of interest" description="Disordered" evidence="7">
    <location>
        <begin position="218"/>
        <end position="274"/>
    </location>
</feature>
<sequence length="1749" mass="182556">MEGVSLEAGLCTSRRGFEEPDLAYKIDKKIQLSAPTKQLFPDSTIFPENFSMMATVRAKTGSQFFLLSVYDDQGVQQLGLEVGRSPVFLYEDQHGQPTPEMYPTFKKINLADGKWHRIAYSVQGKSVTLYLDCQRKETLDLLRGDNAVVSTEGVTVFGTRLLDKEVFEGDIQQLLILEDPQAAANYCVNYIPDCDSALPYNSISLVLQENSQLRSDFLKQSDQPDEPKEHSKKDRKGKKKRGKGSKGKRKGKGKGKKGSRKKKHEEEGLEDGFLRVSTTVPEYLSQGPFQPTDLPEIPTEVLDNTVMEMPTHEPDSTAEAPTVVPSTLPDSKVTEEEDRPVKKPVIEEHGEDLYGDLYDDPSVSTVTEGPIVNDYAVLEYEDYKNDTESEYEEYEVYDNGFEFAERERAETWDGEVSRRAEKGQKGEPAIIEPGTLVEGPPGLPGPQGLTGPAGPTGPPGPWGDPGELGPQGRPGLAGVDGIPGPPGTLLMLPFQYGGDSQKGPVVSPIEAQAQAILQQTKLSMKGPPGPLGLAGRPGPLGVPGPTGLKGDSGESGPSGSHGLQGPPGTNGKPGKRGRAGADGGRGAPGETGSKGDRGFDGLPGLPGDKGHRGDRGKTGPRGPVGESGEKISRSVNQFYKPFRRDLMDLWGQEGNQASPVLGVLLGQGDQLAHLVSRVFVEVMEYKGQRATWACSVLRVPLDCQERRVLGGNKACWEYQALMAQPVIQEERAPQERKASKWGLPGAQGPVGYPGIRGVKGGDGVRGLKGSKGEKGEDGFPGFKGDMGIKGDRGDNGGSGARGEDGPEGPKGQTGLLGDLGALGIAGEKDTLDDKVLREHLASPVGPGSQGTKDEGVQLVSRGPGAKEVLMEPGGEEEQMGPLESLEKRVLLDKRVLQVPPENRAPKDHRDETVNQDFEGPTVHPEKMDYRVIQAREGNQAILVRQDQLETEAIQDRQDHLVSMVYRDLPERRVPRETQVHQEPRGKVALLGCKASEGAEGPLGPAGLKGEEGLPGVAGLIGATGERGPAGPAGAIGQPGQPGGVGLAGPMGEKGEPGEKGPVGPAGHDGEPGPLGLPGAAGSPGPLGEDGDKGETGGPGQKGSKGDKGEAGPQGPVGSLGPVGQQGLPGADGEPGPRGQQGMNGMKGDEGHSGFKGASGPSGLQGPSGMSGGVGQPGIVGEKGEDGEAGNPGSVGELGIAGAKGDVAEKGDSGPHGAAGPPGPRGTPGEDGSKGNPGPLGFPGDSGPPGESGVNGVDGGPGPKGDNGESGKAGPPGAFGEPGPSGPPGRRGHIGAAGTEGKQGMKGAKGTTGTHGPVGKTGPVGPQGQPGRSGPEGLRGIPGSAGEHGLNGPPGQIGPSGPIGPSGLPGLKGDPGHKGDKGHGGLIGLIGPPGEHGEKGDRGLPGIQGTQGPKGDEGTPGTRGPTGPLGPLGLSGTAGDQGSKGEIGFVGPRGDRGPAGPPGLPGPPATMIEPLPIREGRRKRRRHSDRAGGAAPFGEEDVDLEELLQGDQPLEDAEGMEEVFAILSSMKTEVELMRRPLGSFESPARTCKELIMVQPNYKDGDYWIDPNQGCHRDSIKVYCNFTADGETCLYPDKRIENVKLAAWNKEKPGSWYSQYRKGKQFSYSDRDGNPVHVVQLTFLKLLSATAKQSFTYTCQNSAGWFDRTSRSHQRALRFRGSNDEELTQAKSPFINAVHDGCQFRKGQERTELEIDSPSAELLPIIDVAPADFGNSNQKFGFQVGRVCFNG</sequence>
<dbReference type="GO" id="GO:0005201">
    <property type="term" value="F:extracellular matrix structural constituent"/>
    <property type="evidence" value="ECO:0007669"/>
    <property type="project" value="InterPro"/>
</dbReference>
<dbReference type="GO" id="GO:0005615">
    <property type="term" value="C:extracellular space"/>
    <property type="evidence" value="ECO:0007669"/>
    <property type="project" value="TreeGrafter"/>
</dbReference>
<comment type="caution">
    <text evidence="9">The sequence shown here is derived from an EMBL/GenBank/DDBJ whole genome shotgun (WGS) entry which is preliminary data.</text>
</comment>
<dbReference type="FunFam" id="2.60.120.1000:FF:000002">
    <property type="entry name" value="Collagen XI alpha 1 chain"/>
    <property type="match status" value="1"/>
</dbReference>
<keyword evidence="2" id="KW-0964">Secreted</keyword>
<feature type="compositionally biased region" description="Low complexity" evidence="7">
    <location>
        <begin position="531"/>
        <end position="549"/>
    </location>
</feature>
<feature type="compositionally biased region" description="Gly residues" evidence="7">
    <location>
        <begin position="1039"/>
        <end position="1048"/>
    </location>
</feature>
<dbReference type="InterPro" id="IPR013320">
    <property type="entry name" value="ConA-like_dom_sf"/>
</dbReference>
<reference evidence="9 10" key="1">
    <citation type="journal article" date="2024" name="Genome Biol. Evol.">
        <title>Chromosome-level genome assembly of the viviparous eelpout Zoarces viviparus.</title>
        <authorList>
            <person name="Fuhrmann N."/>
            <person name="Brasseur M.V."/>
            <person name="Bakowski C.E."/>
            <person name="Podsiadlowski L."/>
            <person name="Prost S."/>
            <person name="Krehenwinkel H."/>
            <person name="Mayer C."/>
        </authorList>
    </citation>
    <scope>NUCLEOTIDE SEQUENCE [LARGE SCALE GENOMIC DNA]</scope>
    <source>
        <strain evidence="9">NO-MEL_2022_Ind0_liver</strain>
    </source>
</reference>
<dbReference type="Gene3D" id="2.60.120.1000">
    <property type="match status" value="1"/>
</dbReference>
<dbReference type="InterPro" id="IPR008160">
    <property type="entry name" value="Collagen"/>
</dbReference>
<evidence type="ECO:0000259" key="8">
    <source>
        <dbReference type="PROSITE" id="PS51461"/>
    </source>
</evidence>
<feature type="region of interest" description="Disordered" evidence="7">
    <location>
        <begin position="767"/>
        <end position="812"/>
    </location>
</feature>
<evidence type="ECO:0000256" key="6">
    <source>
        <dbReference type="ARBA" id="ARBA00023119"/>
    </source>
</evidence>
<feature type="compositionally biased region" description="Low complexity" evidence="7">
    <location>
        <begin position="1271"/>
        <end position="1281"/>
    </location>
</feature>
<feature type="compositionally biased region" description="Low complexity" evidence="7">
    <location>
        <begin position="432"/>
        <end position="453"/>
    </location>
</feature>
<evidence type="ECO:0000313" key="9">
    <source>
        <dbReference type="EMBL" id="KAK9535259.1"/>
    </source>
</evidence>
<dbReference type="SMART" id="SM00038">
    <property type="entry name" value="COLFI"/>
    <property type="match status" value="1"/>
</dbReference>
<dbReference type="InterPro" id="IPR050149">
    <property type="entry name" value="Collagen_superfamily"/>
</dbReference>
<feature type="compositionally biased region" description="Pro residues" evidence="7">
    <location>
        <begin position="1458"/>
        <end position="1467"/>
    </location>
</feature>
<feature type="compositionally biased region" description="Gly residues" evidence="7">
    <location>
        <begin position="580"/>
        <end position="589"/>
    </location>
</feature>
<feature type="compositionally biased region" description="Gly residues" evidence="7">
    <location>
        <begin position="1168"/>
        <end position="1177"/>
    </location>
</feature>
<protein>
    <recommendedName>
        <fullName evidence="8">Fibrillar collagen NC1 domain-containing protein</fullName>
    </recommendedName>
</protein>
<dbReference type="Pfam" id="PF01410">
    <property type="entry name" value="COLFI"/>
    <property type="match status" value="1"/>
</dbReference>
<dbReference type="PROSITE" id="PS51461">
    <property type="entry name" value="NC1_FIB"/>
    <property type="match status" value="1"/>
</dbReference>
<name>A0AAW1FKE6_ZOAVI</name>
<evidence type="ECO:0000256" key="1">
    <source>
        <dbReference type="ARBA" id="ARBA00004498"/>
    </source>
</evidence>
<dbReference type="Gene3D" id="2.60.120.200">
    <property type="match status" value="1"/>
</dbReference>
<keyword evidence="5" id="KW-0677">Repeat</keyword>
<dbReference type="GO" id="GO:0031012">
    <property type="term" value="C:extracellular matrix"/>
    <property type="evidence" value="ECO:0007669"/>
    <property type="project" value="TreeGrafter"/>
</dbReference>
<keyword evidence="3" id="KW-0272">Extracellular matrix</keyword>
<evidence type="ECO:0000256" key="7">
    <source>
        <dbReference type="SAM" id="MobiDB-lite"/>
    </source>
</evidence>
<feature type="region of interest" description="Disordered" evidence="7">
    <location>
        <begin position="901"/>
        <end position="922"/>
    </location>
</feature>
<proteinExistence type="predicted"/>
<feature type="compositionally biased region" description="Basic residues" evidence="7">
    <location>
        <begin position="233"/>
        <end position="263"/>
    </location>
</feature>
<feature type="region of interest" description="Disordered" evidence="7">
    <location>
        <begin position="431"/>
        <end position="478"/>
    </location>
</feature>
<accession>A0AAW1FKE6</accession>
<dbReference type="EMBL" id="JBCEZU010000056">
    <property type="protein sequence ID" value="KAK9535259.1"/>
    <property type="molecule type" value="Genomic_DNA"/>
</dbReference>
<keyword evidence="6" id="KW-0176">Collagen</keyword>
<evidence type="ECO:0000256" key="5">
    <source>
        <dbReference type="ARBA" id="ARBA00022737"/>
    </source>
</evidence>
<evidence type="ECO:0000256" key="2">
    <source>
        <dbReference type="ARBA" id="ARBA00022525"/>
    </source>
</evidence>
<dbReference type="Proteomes" id="UP001488805">
    <property type="component" value="Unassembled WGS sequence"/>
</dbReference>
<gene>
    <name evidence="9" type="ORF">VZT92_007652</name>
</gene>
<dbReference type="Pfam" id="PF01391">
    <property type="entry name" value="Collagen"/>
    <property type="match status" value="6"/>
</dbReference>
<dbReference type="InterPro" id="IPR000885">
    <property type="entry name" value="Fib_collagen_C"/>
</dbReference>
<dbReference type="SMART" id="SM00210">
    <property type="entry name" value="TSPN"/>
    <property type="match status" value="1"/>
</dbReference>
<dbReference type="GO" id="GO:0005581">
    <property type="term" value="C:collagen trimer"/>
    <property type="evidence" value="ECO:0007669"/>
    <property type="project" value="UniProtKB-KW"/>
</dbReference>
<dbReference type="PANTHER" id="PTHR24023:SF1082">
    <property type="entry name" value="COLLAGEN TRIPLE HELIX REPEAT"/>
    <property type="match status" value="1"/>
</dbReference>
<feature type="compositionally biased region" description="Basic and acidic residues" evidence="7">
    <location>
        <begin position="1373"/>
        <end position="1382"/>
    </location>
</feature>
<evidence type="ECO:0000313" key="10">
    <source>
        <dbReference type="Proteomes" id="UP001488805"/>
    </source>
</evidence>
<feature type="compositionally biased region" description="Low complexity" evidence="7">
    <location>
        <begin position="1059"/>
        <end position="1086"/>
    </location>
</feature>
<comment type="subcellular location">
    <subcellularLocation>
        <location evidence="1">Secreted</location>
        <location evidence="1">Extracellular space</location>
        <location evidence="1">Extracellular matrix</location>
    </subcellularLocation>
</comment>
<feature type="compositionally biased region" description="Basic and acidic residues" evidence="7">
    <location>
        <begin position="903"/>
        <end position="912"/>
    </location>
</feature>
<feature type="compositionally biased region" description="Low complexity" evidence="7">
    <location>
        <begin position="1352"/>
        <end position="1371"/>
    </location>
</feature>
<evidence type="ECO:0000256" key="4">
    <source>
        <dbReference type="ARBA" id="ARBA00022729"/>
    </source>
</evidence>
<dbReference type="SUPFAM" id="SSF49899">
    <property type="entry name" value="Concanavalin A-like lectins/glucanases"/>
    <property type="match status" value="1"/>
</dbReference>
<feature type="domain" description="Fibrillar collagen NC1" evidence="8">
    <location>
        <begin position="1520"/>
        <end position="1748"/>
    </location>
</feature>
<evidence type="ECO:0000256" key="3">
    <source>
        <dbReference type="ARBA" id="ARBA00022530"/>
    </source>
</evidence>